<dbReference type="PANTHER" id="PTHR14211:SF7">
    <property type="entry name" value="RIBOSOME BIOGENESIS PROTEIN NOP53"/>
    <property type="match status" value="1"/>
</dbReference>
<comment type="subcellular location">
    <subcellularLocation>
        <location evidence="1">Nucleus</location>
        <location evidence="1">Nucleolus</location>
    </subcellularLocation>
    <subcellularLocation>
        <location evidence="2">Nucleus</location>
        <location evidence="2">Nucleoplasm</location>
    </subcellularLocation>
</comment>
<feature type="region of interest" description="Disordered" evidence="7">
    <location>
        <begin position="168"/>
        <end position="212"/>
    </location>
</feature>
<dbReference type="EMBL" id="CP045894">
    <property type="protein sequence ID" value="QQP54997.1"/>
    <property type="molecule type" value="Genomic_DNA"/>
</dbReference>
<sequence length="375" mass="43581">MEAPKPRKSSSKKNKKSWRLNSDVGEVEDFLEDRRLEERLGGSFDARKDVELFVVDTVAPKEESKTKDKNNKEKPLKCFSSLENHSAIQDPVRVRNHVKTPAERENPIIKHLRKKDKLKDKIAKVHRDSHAIKKSAQKAKPIRRSEFDFDLWESGEVANSLIESEWVGPESRKQAYGNTRVKAPKTVSDKTSELPAVELPRGGSSYNPSLQDHKDHIWRTALTEIKKEKDIRRIEKHTTDMFPSRRLAGLDPDMDKDDSDDEETLVDGEIMDDVEIVGSGEMHKLKTRKQRKKERSSKAALRRRVLHKSNLSKEQSIFRLKTFKKELDSMDNQIVERTQKRSAAKEHRRKFEPLKLGHYKYEEMEEPVKLTEELT</sequence>
<dbReference type="GO" id="GO:0006364">
    <property type="term" value="P:rRNA processing"/>
    <property type="evidence" value="ECO:0007669"/>
    <property type="project" value="TreeGrafter"/>
</dbReference>
<evidence type="ECO:0000256" key="6">
    <source>
        <dbReference type="ARBA" id="ARBA00023242"/>
    </source>
</evidence>
<dbReference type="GO" id="GO:0005654">
    <property type="term" value="C:nucleoplasm"/>
    <property type="evidence" value="ECO:0007669"/>
    <property type="project" value="UniProtKB-SubCell"/>
</dbReference>
<evidence type="ECO:0000313" key="9">
    <source>
        <dbReference type="Proteomes" id="UP000595437"/>
    </source>
</evidence>
<dbReference type="Proteomes" id="UP000595437">
    <property type="component" value="Chromosome 5"/>
</dbReference>
<evidence type="ECO:0000256" key="3">
    <source>
        <dbReference type="ARBA" id="ARBA00008838"/>
    </source>
</evidence>
<feature type="region of interest" description="Disordered" evidence="7">
    <location>
        <begin position="243"/>
        <end position="264"/>
    </location>
</feature>
<feature type="non-terminal residue" evidence="8">
    <location>
        <position position="375"/>
    </location>
</feature>
<feature type="compositionally biased region" description="Acidic residues" evidence="7">
    <location>
        <begin position="252"/>
        <end position="264"/>
    </location>
</feature>
<dbReference type="AlphaFoldDB" id="A0A7T8QTZ4"/>
<dbReference type="GO" id="GO:0000027">
    <property type="term" value="P:ribosomal large subunit assembly"/>
    <property type="evidence" value="ECO:0007669"/>
    <property type="project" value="TreeGrafter"/>
</dbReference>
<dbReference type="OrthoDB" id="5072at2759"/>
<reference evidence="9" key="1">
    <citation type="submission" date="2021-01" db="EMBL/GenBank/DDBJ databases">
        <title>Caligus Genome Assembly.</title>
        <authorList>
            <person name="Gallardo-Escarate C."/>
        </authorList>
    </citation>
    <scope>NUCLEOTIDE SEQUENCE [LARGE SCALE GENOMIC DNA]</scope>
</reference>
<keyword evidence="5" id="KW-0690">Ribosome biogenesis</keyword>
<dbReference type="PIRSF" id="PIRSF017302">
    <property type="entry name" value="Gltscr2"/>
    <property type="match status" value="1"/>
</dbReference>
<evidence type="ECO:0000313" key="8">
    <source>
        <dbReference type="EMBL" id="QQP54997.1"/>
    </source>
</evidence>
<protein>
    <recommendedName>
        <fullName evidence="4">Ribosome biogenesis protein NOP53</fullName>
    </recommendedName>
</protein>
<organism evidence="8 9">
    <name type="scientific">Caligus rogercresseyi</name>
    <name type="common">Sea louse</name>
    <dbReference type="NCBI Taxonomy" id="217165"/>
    <lineage>
        <taxon>Eukaryota</taxon>
        <taxon>Metazoa</taxon>
        <taxon>Ecdysozoa</taxon>
        <taxon>Arthropoda</taxon>
        <taxon>Crustacea</taxon>
        <taxon>Multicrustacea</taxon>
        <taxon>Hexanauplia</taxon>
        <taxon>Copepoda</taxon>
        <taxon>Siphonostomatoida</taxon>
        <taxon>Caligidae</taxon>
        <taxon>Caligus</taxon>
    </lineage>
</organism>
<dbReference type="InterPro" id="IPR011687">
    <property type="entry name" value="Nop53/GLTSCR2"/>
</dbReference>
<gene>
    <name evidence="8" type="ORF">FKW44_008021</name>
</gene>
<dbReference type="GO" id="GO:0008097">
    <property type="term" value="F:5S rRNA binding"/>
    <property type="evidence" value="ECO:0007669"/>
    <property type="project" value="TreeGrafter"/>
</dbReference>
<dbReference type="GO" id="GO:0005730">
    <property type="term" value="C:nucleolus"/>
    <property type="evidence" value="ECO:0007669"/>
    <property type="project" value="UniProtKB-SubCell"/>
</dbReference>
<evidence type="ECO:0000256" key="1">
    <source>
        <dbReference type="ARBA" id="ARBA00004604"/>
    </source>
</evidence>
<evidence type="ECO:0000256" key="5">
    <source>
        <dbReference type="ARBA" id="ARBA00022517"/>
    </source>
</evidence>
<keyword evidence="9" id="KW-1185">Reference proteome</keyword>
<dbReference type="PANTHER" id="PTHR14211">
    <property type="entry name" value="GLIOMA SUPPRESSOR CANDIDATE REGION GENE 2"/>
    <property type="match status" value="1"/>
</dbReference>
<evidence type="ECO:0000256" key="7">
    <source>
        <dbReference type="SAM" id="MobiDB-lite"/>
    </source>
</evidence>
<accession>A0A7T8QTZ4</accession>
<evidence type="ECO:0000256" key="4">
    <source>
        <dbReference type="ARBA" id="ARBA00018339"/>
    </source>
</evidence>
<name>A0A7T8QTZ4_CALRO</name>
<dbReference type="Pfam" id="PF07767">
    <property type="entry name" value="Nop53"/>
    <property type="match status" value="1"/>
</dbReference>
<comment type="similarity">
    <text evidence="3">Belongs to the NOP53 family.</text>
</comment>
<evidence type="ECO:0000256" key="2">
    <source>
        <dbReference type="ARBA" id="ARBA00004642"/>
    </source>
</evidence>
<proteinExistence type="inferred from homology"/>
<keyword evidence="6" id="KW-0539">Nucleus</keyword>